<dbReference type="PANTHER" id="PTHR10217">
    <property type="entry name" value="VOLTAGE AND LIGAND GATED POTASSIUM CHANNEL"/>
    <property type="match status" value="1"/>
</dbReference>
<dbReference type="SUPFAM" id="SSF81324">
    <property type="entry name" value="Voltage-gated potassium channels"/>
    <property type="match status" value="1"/>
</dbReference>
<evidence type="ECO:0000256" key="6">
    <source>
        <dbReference type="SAM" id="Phobius"/>
    </source>
</evidence>
<evidence type="ECO:0000256" key="4">
    <source>
        <dbReference type="ARBA" id="ARBA00023136"/>
    </source>
</evidence>
<evidence type="ECO:0000259" key="7">
    <source>
        <dbReference type="Pfam" id="PF00520"/>
    </source>
</evidence>
<feature type="region of interest" description="Disordered" evidence="5">
    <location>
        <begin position="666"/>
        <end position="694"/>
    </location>
</feature>
<dbReference type="InterPro" id="IPR050818">
    <property type="entry name" value="KCNH_animal-type"/>
</dbReference>
<feature type="domain" description="Ion transport" evidence="7">
    <location>
        <begin position="180"/>
        <end position="446"/>
    </location>
</feature>
<dbReference type="Gene3D" id="1.10.287.70">
    <property type="match status" value="1"/>
</dbReference>
<dbReference type="GO" id="GO:0005249">
    <property type="term" value="F:voltage-gated potassium channel activity"/>
    <property type="evidence" value="ECO:0007669"/>
    <property type="project" value="InterPro"/>
</dbReference>
<evidence type="ECO:0000313" key="9">
    <source>
        <dbReference type="Proteomes" id="UP001515480"/>
    </source>
</evidence>
<dbReference type="AlphaFoldDB" id="A0AB34K525"/>
<dbReference type="InterPro" id="IPR005821">
    <property type="entry name" value="Ion_trans_dom"/>
</dbReference>
<dbReference type="Gene3D" id="2.60.120.10">
    <property type="entry name" value="Jelly Rolls"/>
    <property type="match status" value="1"/>
</dbReference>
<evidence type="ECO:0000256" key="1">
    <source>
        <dbReference type="ARBA" id="ARBA00004141"/>
    </source>
</evidence>
<evidence type="ECO:0000256" key="5">
    <source>
        <dbReference type="SAM" id="MobiDB-lite"/>
    </source>
</evidence>
<proteinExistence type="predicted"/>
<evidence type="ECO:0000256" key="3">
    <source>
        <dbReference type="ARBA" id="ARBA00022989"/>
    </source>
</evidence>
<sequence>MAGAMAVRRAHEAAIDKANASDSQRSHRRFSESSRSNYSFHRHDAYDACDEKTRQHSPHEAHHGVYLDGIEPSPCNSPVLRVSASQITVCKRPSKRVEIRRTRTFLQRLRVKRGESSPLKVPTKVRFQEPPAPYRRRSSIRVGRRRRASLTLSDTIAIKKLRARYKAWWVIDPRNSKNLPVWDGLTSLALIFTAIVTPFETSFLPPPTMDTLDALFYVNRVVDFIFFVDMILQFCLCFPDFVSVLEGPSWVEDPAKIARHYLRGWFTVDFISVLPFDVISLVDSSGVLVRFKALRVIRLLRLLKMVRLLRASRMINRWRTKISIYTGTQTLGKCVASVLIWCHWVACAWMLQTTFYDDLVATWLGPPLDFCWPYPEAALDEDPWRCVPVWELYVVCMYFSMYSITSVGFGDVVPVRAGERIVCVIVILGAGVVWGLVIATFAGVYATMDPQATQFNNTMDDLNRFMSLYGFDSELRQKLREYFYQTKYVQLTHTKHRLLALMSPTLRGNVAIRCNSWLTKIWFFKEAEREFLVQAALAVEPIVYAPTELVPPGCLYIIHRGMAVYEGRVLTLGCVWGDDMIMQSSHLRKRYYASAVSYLELFYLERSRLFEVAADFPVTAKYLRKCAIKLALRREVVAVAKALKQMKSPAAVRLARRWSSRYAMTRQSSMEDCGHELGGAPRSDEPADPNGQPSVLKEVRGLAKSMDCVPSLEAKVAHIDDLLQRQAYGLVKVGATVSGIQETLQAQMDGLHKVEDSMSRMDEKLKQLLSFVSRQVSIQMLYL</sequence>
<dbReference type="InterPro" id="IPR003938">
    <property type="entry name" value="K_chnl_volt-dep_EAG/ELK/ERG"/>
</dbReference>
<dbReference type="InterPro" id="IPR018490">
    <property type="entry name" value="cNMP-bd_dom_sf"/>
</dbReference>
<dbReference type="Gene3D" id="1.10.287.630">
    <property type="entry name" value="Helix hairpin bin"/>
    <property type="match status" value="1"/>
</dbReference>
<dbReference type="InterPro" id="IPR014710">
    <property type="entry name" value="RmlC-like_jellyroll"/>
</dbReference>
<dbReference type="GO" id="GO:0042391">
    <property type="term" value="P:regulation of membrane potential"/>
    <property type="evidence" value="ECO:0007669"/>
    <property type="project" value="TreeGrafter"/>
</dbReference>
<accession>A0AB34K525</accession>
<feature type="transmembrane region" description="Helical" evidence="6">
    <location>
        <begin position="330"/>
        <end position="351"/>
    </location>
</feature>
<feature type="transmembrane region" description="Helical" evidence="6">
    <location>
        <begin position="390"/>
        <end position="409"/>
    </location>
</feature>
<comment type="caution">
    <text evidence="8">The sequence shown here is derived from an EMBL/GenBank/DDBJ whole genome shotgun (WGS) entry which is preliminary data.</text>
</comment>
<dbReference type="GO" id="GO:0005886">
    <property type="term" value="C:plasma membrane"/>
    <property type="evidence" value="ECO:0007669"/>
    <property type="project" value="TreeGrafter"/>
</dbReference>
<evidence type="ECO:0000256" key="2">
    <source>
        <dbReference type="ARBA" id="ARBA00022692"/>
    </source>
</evidence>
<protein>
    <recommendedName>
        <fullName evidence="7">Ion transport domain-containing protein</fullName>
    </recommendedName>
</protein>
<evidence type="ECO:0000313" key="8">
    <source>
        <dbReference type="EMBL" id="KAL1528297.1"/>
    </source>
</evidence>
<feature type="transmembrane region" description="Helical" evidence="6">
    <location>
        <begin position="421"/>
        <end position="446"/>
    </location>
</feature>
<keyword evidence="9" id="KW-1185">Reference proteome</keyword>
<dbReference type="SUPFAM" id="SSF51206">
    <property type="entry name" value="cAMP-binding domain-like"/>
    <property type="match status" value="1"/>
</dbReference>
<gene>
    <name evidence="8" type="ORF">AB1Y20_009653</name>
</gene>
<dbReference type="PRINTS" id="PR01463">
    <property type="entry name" value="EAGCHANLFMLY"/>
</dbReference>
<dbReference type="Pfam" id="PF00520">
    <property type="entry name" value="Ion_trans"/>
    <property type="match status" value="1"/>
</dbReference>
<keyword evidence="3 6" id="KW-1133">Transmembrane helix</keyword>
<dbReference type="Proteomes" id="UP001515480">
    <property type="component" value="Unassembled WGS sequence"/>
</dbReference>
<dbReference type="EMBL" id="JBGBPQ010000002">
    <property type="protein sequence ID" value="KAL1528297.1"/>
    <property type="molecule type" value="Genomic_DNA"/>
</dbReference>
<organism evidence="8 9">
    <name type="scientific">Prymnesium parvum</name>
    <name type="common">Toxic golden alga</name>
    <dbReference type="NCBI Taxonomy" id="97485"/>
    <lineage>
        <taxon>Eukaryota</taxon>
        <taxon>Haptista</taxon>
        <taxon>Haptophyta</taxon>
        <taxon>Prymnesiophyceae</taxon>
        <taxon>Prymnesiales</taxon>
        <taxon>Prymnesiaceae</taxon>
        <taxon>Prymnesium</taxon>
    </lineage>
</organism>
<reference evidence="8 9" key="1">
    <citation type="journal article" date="2024" name="Science">
        <title>Giant polyketide synthase enzymes in the biosynthesis of giant marine polyether toxins.</title>
        <authorList>
            <person name="Fallon T.R."/>
            <person name="Shende V.V."/>
            <person name="Wierzbicki I.H."/>
            <person name="Pendleton A.L."/>
            <person name="Watervoot N.F."/>
            <person name="Auber R.P."/>
            <person name="Gonzalez D.J."/>
            <person name="Wisecaver J.H."/>
            <person name="Moore B.S."/>
        </authorList>
    </citation>
    <scope>NUCLEOTIDE SEQUENCE [LARGE SCALE GENOMIC DNA]</scope>
    <source>
        <strain evidence="8 9">12B1</strain>
    </source>
</reference>
<comment type="subcellular location">
    <subcellularLocation>
        <location evidence="1">Membrane</location>
        <topology evidence="1">Multi-pass membrane protein</topology>
    </subcellularLocation>
</comment>
<name>A0AB34K525_PRYPA</name>
<keyword evidence="4 6" id="KW-0472">Membrane</keyword>
<dbReference type="PANTHER" id="PTHR10217:SF435">
    <property type="entry name" value="POTASSIUM VOLTAGE-GATED CHANNEL PROTEIN EAG"/>
    <property type="match status" value="1"/>
</dbReference>
<keyword evidence="2 6" id="KW-0812">Transmembrane</keyword>
<feature type="region of interest" description="Disordered" evidence="5">
    <location>
        <begin position="1"/>
        <end position="37"/>
    </location>
</feature>